<sequence>MTASSVCTLTSEAVNNGEVWFYIVWQAPRAIPILRF</sequence>
<name>W2JP07_PHYNI</name>
<proteinExistence type="predicted"/>
<dbReference type="AlphaFoldDB" id="W2JP07"/>
<reference evidence="1 2" key="1">
    <citation type="submission" date="2013-11" db="EMBL/GenBank/DDBJ databases">
        <title>The Genome Sequence of Phytophthora parasitica CJ05E6.</title>
        <authorList>
            <consortium name="The Broad Institute Genomics Platform"/>
            <person name="Russ C."/>
            <person name="Tyler B."/>
            <person name="Panabieres F."/>
            <person name="Shan W."/>
            <person name="Tripathy S."/>
            <person name="Grunwald N."/>
            <person name="Machado M."/>
            <person name="Johnson C.S."/>
            <person name="Arredondo F."/>
            <person name="Hong C."/>
            <person name="Coffey M."/>
            <person name="Young S.K."/>
            <person name="Zeng Q."/>
            <person name="Gargeya S."/>
            <person name="Fitzgerald M."/>
            <person name="Abouelleil A."/>
            <person name="Alvarado L."/>
            <person name="Chapman S.B."/>
            <person name="Gainer-Dewar J."/>
            <person name="Goldberg J."/>
            <person name="Griggs A."/>
            <person name="Gujja S."/>
            <person name="Hansen M."/>
            <person name="Howarth C."/>
            <person name="Imamovic A."/>
            <person name="Ireland A."/>
            <person name="Larimer J."/>
            <person name="McCowan C."/>
            <person name="Murphy C."/>
            <person name="Pearson M."/>
            <person name="Poon T.W."/>
            <person name="Priest M."/>
            <person name="Roberts A."/>
            <person name="Saif S."/>
            <person name="Shea T."/>
            <person name="Sykes S."/>
            <person name="Wortman J."/>
            <person name="Nusbaum C."/>
            <person name="Birren B."/>
        </authorList>
    </citation>
    <scope>NUCLEOTIDE SEQUENCE [LARGE SCALE GENOMIC DNA]</scope>
    <source>
        <strain evidence="1 2">CJ05E6</strain>
    </source>
</reference>
<dbReference type="EMBL" id="KI671005">
    <property type="protein sequence ID" value="ETL48116.1"/>
    <property type="molecule type" value="Genomic_DNA"/>
</dbReference>
<organism evidence="1 2">
    <name type="scientific">Phytophthora nicotianae</name>
    <name type="common">Potato buckeye rot agent</name>
    <name type="synonym">Phytophthora parasitica</name>
    <dbReference type="NCBI Taxonomy" id="4792"/>
    <lineage>
        <taxon>Eukaryota</taxon>
        <taxon>Sar</taxon>
        <taxon>Stramenopiles</taxon>
        <taxon>Oomycota</taxon>
        <taxon>Peronosporomycetes</taxon>
        <taxon>Peronosporales</taxon>
        <taxon>Peronosporaceae</taxon>
        <taxon>Phytophthora</taxon>
    </lineage>
</organism>
<evidence type="ECO:0000313" key="1">
    <source>
        <dbReference type="EMBL" id="ETL48116.1"/>
    </source>
</evidence>
<protein>
    <submittedName>
        <fullName evidence="1">Uncharacterized protein</fullName>
    </submittedName>
</protein>
<accession>W2JP07</accession>
<dbReference type="Proteomes" id="UP000053864">
    <property type="component" value="Unassembled WGS sequence"/>
</dbReference>
<evidence type="ECO:0000313" key="2">
    <source>
        <dbReference type="Proteomes" id="UP000053864"/>
    </source>
</evidence>
<gene>
    <name evidence="1" type="ORF">L916_02234</name>
</gene>